<keyword evidence="3" id="KW-1185">Reference proteome</keyword>
<protein>
    <submittedName>
        <fullName evidence="2">Uncharacterized protein</fullName>
    </submittedName>
</protein>
<gene>
    <name evidence="2" type="ORF">CAAN4_C08768</name>
</gene>
<feature type="region of interest" description="Disordered" evidence="1">
    <location>
        <begin position="78"/>
        <end position="136"/>
    </location>
</feature>
<evidence type="ECO:0000313" key="2">
    <source>
        <dbReference type="EMBL" id="CAK7900749.1"/>
    </source>
</evidence>
<dbReference type="Proteomes" id="UP001497600">
    <property type="component" value="Chromosome C"/>
</dbReference>
<accession>A0ABP0EC35</accession>
<evidence type="ECO:0000256" key="1">
    <source>
        <dbReference type="SAM" id="MobiDB-lite"/>
    </source>
</evidence>
<organism evidence="2 3">
    <name type="scientific">[Candida] anglica</name>
    <dbReference type="NCBI Taxonomy" id="148631"/>
    <lineage>
        <taxon>Eukaryota</taxon>
        <taxon>Fungi</taxon>
        <taxon>Dikarya</taxon>
        <taxon>Ascomycota</taxon>
        <taxon>Saccharomycotina</taxon>
        <taxon>Pichiomycetes</taxon>
        <taxon>Debaryomycetaceae</taxon>
        <taxon>Kurtzmaniella</taxon>
    </lineage>
</organism>
<evidence type="ECO:0000313" key="3">
    <source>
        <dbReference type="Proteomes" id="UP001497600"/>
    </source>
</evidence>
<name>A0ABP0EC35_9ASCO</name>
<feature type="region of interest" description="Disordered" evidence="1">
    <location>
        <begin position="34"/>
        <end position="55"/>
    </location>
</feature>
<reference evidence="2 3" key="1">
    <citation type="submission" date="2024-01" db="EMBL/GenBank/DDBJ databases">
        <authorList>
            <consortium name="Genoscope - CEA"/>
            <person name="William W."/>
        </authorList>
    </citation>
    <scope>NUCLEOTIDE SEQUENCE [LARGE SCALE GENOMIC DNA]</scope>
    <source>
        <strain evidence="2 3">29B2s-10</strain>
    </source>
</reference>
<proteinExistence type="predicted"/>
<sequence length="192" mass="20320">MSTVVSSNYEESPQKLNCVHHEEQSCAQLQAELSLRTRGSPPPGSSDRLATTGPTHFPVGIWSKLRLSSLRESLLSASGLAPSREDLQLSKHSSLEEEGPPRPVAHGVPAERLANPRRGIPTSSPVGSVDAPSAPARGGPLAWCLAPLRGDSRAVDFLARERSPPTASGPWSALSESPACILDNPSPTHQDT</sequence>
<feature type="compositionally biased region" description="Basic and acidic residues" evidence="1">
    <location>
        <begin position="83"/>
        <end position="95"/>
    </location>
</feature>
<dbReference type="EMBL" id="OZ004255">
    <property type="protein sequence ID" value="CAK7900749.1"/>
    <property type="molecule type" value="Genomic_DNA"/>
</dbReference>
<feature type="region of interest" description="Disordered" evidence="1">
    <location>
        <begin position="161"/>
        <end position="192"/>
    </location>
</feature>